<comment type="subcellular location">
    <subcellularLocation>
        <location evidence="1">Cytoplasm</location>
    </subcellularLocation>
</comment>
<reference evidence="6 7" key="1">
    <citation type="submission" date="2020-04" db="EMBL/GenBank/DDBJ databases">
        <title>Molecular characterization of pseudomonads from Agaricus bisporus reveal novel blotch 2 pathogens in Western Europe.</title>
        <authorList>
            <person name="Taparia T."/>
            <person name="Krijger M."/>
            <person name="Haynes E."/>
            <person name="Elpinstone J.G."/>
            <person name="Noble R."/>
            <person name="Van Der Wolf J."/>
        </authorList>
    </citation>
    <scope>NUCLEOTIDE SEQUENCE [LARGE SCALE GENOMIC DNA]</scope>
    <source>
        <strain evidence="6 7">G9001</strain>
    </source>
</reference>
<sequence length="328" mass="35781">MIRSLRLLLIAPSQPVHTPALEYAGGLAQTLNSALHLVAFVHAAALDVVGHGHSVNLDNARNGMMDVYRQWLNSEAVLLREKGVEVQYEVIWGKPSAFELAAYAQNLKTDLIIKDLHEEAHLKRLVLSSLDWDLLCASQTSVLYIKQAPAPRLRKILVAVDIELEGEARATENDQIISMARQLADACHASLHLITVYHCDSVGCKSIAAALSSAELPSYEARRNVFDALATEHGFAKEHRHFLVGAPANVIRSYIQRNTYDLLIIGSANHHLLSSTIGSTAEGILDNPVCNVLALKLPPASCNAYAQTQEGAQADGVSHQLQPELMAR</sequence>
<dbReference type="Pfam" id="PF00582">
    <property type="entry name" value="Usp"/>
    <property type="match status" value="2"/>
</dbReference>
<protein>
    <submittedName>
        <fullName evidence="6">Universal stress protein</fullName>
    </submittedName>
</protein>
<dbReference type="InterPro" id="IPR006016">
    <property type="entry name" value="UspA"/>
</dbReference>
<dbReference type="RefSeq" id="WP_152739096.1">
    <property type="nucleotide sequence ID" value="NZ_JACAQA010000003.1"/>
</dbReference>
<dbReference type="Gene3D" id="3.40.50.12370">
    <property type="match status" value="1"/>
</dbReference>
<comment type="caution">
    <text evidence="6">The sequence shown here is derived from an EMBL/GenBank/DDBJ whole genome shotgun (WGS) entry which is preliminary data.</text>
</comment>
<dbReference type="AlphaFoldDB" id="A0A7Y7WM31"/>
<keyword evidence="3" id="KW-0963">Cytoplasm</keyword>
<proteinExistence type="inferred from homology"/>
<dbReference type="CDD" id="cd00293">
    <property type="entry name" value="USP-like"/>
    <property type="match status" value="1"/>
</dbReference>
<evidence type="ECO:0000256" key="2">
    <source>
        <dbReference type="ARBA" id="ARBA00008791"/>
    </source>
</evidence>
<accession>A0A7Y7WM31</accession>
<comment type="function">
    <text evidence="4">Required for resistance to DNA-damaging agents.</text>
</comment>
<evidence type="ECO:0000256" key="1">
    <source>
        <dbReference type="ARBA" id="ARBA00004496"/>
    </source>
</evidence>
<evidence type="ECO:0000259" key="5">
    <source>
        <dbReference type="Pfam" id="PF00582"/>
    </source>
</evidence>
<dbReference type="PANTHER" id="PTHR47892:SF1">
    <property type="entry name" value="UNIVERSAL STRESS PROTEIN E"/>
    <property type="match status" value="1"/>
</dbReference>
<organism evidence="6 7">
    <name type="scientific">Pseudomonas gingeri</name>
    <dbReference type="NCBI Taxonomy" id="117681"/>
    <lineage>
        <taxon>Bacteria</taxon>
        <taxon>Pseudomonadati</taxon>
        <taxon>Pseudomonadota</taxon>
        <taxon>Gammaproteobacteria</taxon>
        <taxon>Pseudomonadales</taxon>
        <taxon>Pseudomonadaceae</taxon>
        <taxon>Pseudomonas</taxon>
    </lineage>
</organism>
<dbReference type="PANTHER" id="PTHR47892">
    <property type="entry name" value="UNIVERSAL STRESS PROTEIN E"/>
    <property type="match status" value="1"/>
</dbReference>
<name>A0A7Y7WM31_9PSED</name>
<dbReference type="GO" id="GO:0005737">
    <property type="term" value="C:cytoplasm"/>
    <property type="evidence" value="ECO:0007669"/>
    <property type="project" value="UniProtKB-SubCell"/>
</dbReference>
<dbReference type="EMBL" id="JACAQA010000003">
    <property type="protein sequence ID" value="NWB83981.1"/>
    <property type="molecule type" value="Genomic_DNA"/>
</dbReference>
<feature type="domain" description="UspA" evidence="5">
    <location>
        <begin position="19"/>
        <end position="145"/>
    </location>
</feature>
<feature type="domain" description="UspA" evidence="5">
    <location>
        <begin position="154"/>
        <end position="296"/>
    </location>
</feature>
<comment type="similarity">
    <text evidence="2">Belongs to the universal stress protein A family.</text>
</comment>
<dbReference type="Proteomes" id="UP000522864">
    <property type="component" value="Unassembled WGS sequence"/>
</dbReference>
<dbReference type="SUPFAM" id="SSF52402">
    <property type="entry name" value="Adenine nucleotide alpha hydrolases-like"/>
    <property type="match status" value="2"/>
</dbReference>
<evidence type="ECO:0000256" key="4">
    <source>
        <dbReference type="ARBA" id="ARBA00037131"/>
    </source>
</evidence>
<gene>
    <name evidence="6" type="ORF">HX830_03725</name>
</gene>
<evidence type="ECO:0000256" key="3">
    <source>
        <dbReference type="ARBA" id="ARBA00022490"/>
    </source>
</evidence>
<evidence type="ECO:0000313" key="6">
    <source>
        <dbReference type="EMBL" id="NWB83981.1"/>
    </source>
</evidence>
<evidence type="ECO:0000313" key="7">
    <source>
        <dbReference type="Proteomes" id="UP000522864"/>
    </source>
</evidence>